<gene>
    <name evidence="2" type="ORF">GCM10007933_20010</name>
</gene>
<organism evidence="2 3">
    <name type="scientific">Zoogloea oryzae</name>
    <dbReference type="NCBI Taxonomy" id="310767"/>
    <lineage>
        <taxon>Bacteria</taxon>
        <taxon>Pseudomonadati</taxon>
        <taxon>Pseudomonadota</taxon>
        <taxon>Betaproteobacteria</taxon>
        <taxon>Rhodocyclales</taxon>
        <taxon>Zoogloeaceae</taxon>
        <taxon>Zoogloea</taxon>
    </lineage>
</organism>
<evidence type="ECO:0000256" key="1">
    <source>
        <dbReference type="SAM" id="SignalP"/>
    </source>
</evidence>
<feature type="signal peptide" evidence="1">
    <location>
        <begin position="1"/>
        <end position="19"/>
    </location>
</feature>
<comment type="caution">
    <text evidence="2">The sequence shown here is derived from an EMBL/GenBank/DDBJ whole genome shotgun (WGS) entry which is preliminary data.</text>
</comment>
<feature type="chain" id="PRO_5046103802" evidence="1">
    <location>
        <begin position="20"/>
        <end position="225"/>
    </location>
</feature>
<protein>
    <submittedName>
        <fullName evidence="2">Lipoprotein</fullName>
    </submittedName>
</protein>
<dbReference type="PROSITE" id="PS51257">
    <property type="entry name" value="PROKAR_LIPOPROTEIN"/>
    <property type="match status" value="1"/>
</dbReference>
<evidence type="ECO:0000313" key="2">
    <source>
        <dbReference type="EMBL" id="GLT22541.1"/>
    </source>
</evidence>
<name>A0ABQ6FCC0_9RHOO</name>
<dbReference type="EMBL" id="BSPX01000026">
    <property type="protein sequence ID" value="GLT22541.1"/>
    <property type="molecule type" value="Genomic_DNA"/>
</dbReference>
<keyword evidence="3" id="KW-1185">Reference proteome</keyword>
<keyword evidence="2" id="KW-0449">Lipoprotein</keyword>
<dbReference type="Proteomes" id="UP001157167">
    <property type="component" value="Unassembled WGS sequence"/>
</dbReference>
<evidence type="ECO:0000313" key="3">
    <source>
        <dbReference type="Proteomes" id="UP001157167"/>
    </source>
</evidence>
<dbReference type="Gene3D" id="3.40.50.10610">
    <property type="entry name" value="ABC-type transport auxiliary lipoprotein component"/>
    <property type="match status" value="1"/>
</dbReference>
<reference evidence="3" key="1">
    <citation type="journal article" date="2019" name="Int. J. Syst. Evol. Microbiol.">
        <title>The Global Catalogue of Microorganisms (GCM) 10K type strain sequencing project: providing services to taxonomists for standard genome sequencing and annotation.</title>
        <authorList>
            <consortium name="The Broad Institute Genomics Platform"/>
            <consortium name="The Broad Institute Genome Sequencing Center for Infectious Disease"/>
            <person name="Wu L."/>
            <person name="Ma J."/>
        </authorList>
    </citation>
    <scope>NUCLEOTIDE SEQUENCE [LARGE SCALE GENOMIC DNA]</scope>
    <source>
        <strain evidence="3">NBRC 102407</strain>
    </source>
</reference>
<accession>A0ABQ6FCC0</accession>
<dbReference type="RefSeq" id="WP_284187843.1">
    <property type="nucleotide sequence ID" value="NZ_BSPX01000026.1"/>
</dbReference>
<keyword evidence="1" id="KW-0732">Signal</keyword>
<dbReference type="InterPro" id="IPR008517">
    <property type="entry name" value="GNA1162-like"/>
</dbReference>
<sequence length="225" mass="24164">MIRSRLFQRVLLAIGVALLAGCATQPGYDYTAFRESRPKSILVLPPLNDSPDVNATYSMYAQTTVPLAESGYYVLPVTLVDEAFRQNGLTSPADIQQVPLKKLYEIFGADTALYIKVTHYGTKYMIISSETRVSAEAKLVDLRSGATLWEGRATASSEEGNNNSSGGVVGLLLKAVITQIADTLSNRGHPIAGITASRLLSAGRPNGILYGPRSPKYQKDGSPAP</sequence>
<dbReference type="Pfam" id="PF05643">
    <property type="entry name" value="GNA1162-like"/>
    <property type="match status" value="1"/>
</dbReference>
<proteinExistence type="predicted"/>